<dbReference type="GO" id="GO:0016618">
    <property type="term" value="F:hydroxypyruvate reductase [NAD(P)H] activity"/>
    <property type="evidence" value="ECO:0007669"/>
    <property type="project" value="TreeGrafter"/>
</dbReference>
<accession>A0A2T6AG46</accession>
<dbReference type="AlphaFoldDB" id="A0A2T6AG46"/>
<evidence type="ECO:0000256" key="1">
    <source>
        <dbReference type="ARBA" id="ARBA00005854"/>
    </source>
</evidence>
<keyword evidence="3" id="KW-0520">NAD</keyword>
<dbReference type="InterPro" id="IPR006139">
    <property type="entry name" value="D-isomer_2_OHA_DH_cat_dom"/>
</dbReference>
<dbReference type="SUPFAM" id="SSF52283">
    <property type="entry name" value="Formate/glycerate dehydrogenase catalytic domain-like"/>
    <property type="match status" value="1"/>
</dbReference>
<dbReference type="Pfam" id="PF00389">
    <property type="entry name" value="2-Hacid_dh"/>
    <property type="match status" value="1"/>
</dbReference>
<feature type="domain" description="D-isomer specific 2-hydroxyacid dehydrogenase catalytic" evidence="5">
    <location>
        <begin position="12"/>
        <end position="326"/>
    </location>
</feature>
<dbReference type="InterPro" id="IPR029753">
    <property type="entry name" value="D-isomer_DH_CS"/>
</dbReference>
<dbReference type="InterPro" id="IPR050223">
    <property type="entry name" value="D-isomer_2-hydroxyacid_DH"/>
</dbReference>
<evidence type="ECO:0000259" key="5">
    <source>
        <dbReference type="Pfam" id="PF00389"/>
    </source>
</evidence>
<proteinExistence type="inferred from homology"/>
<dbReference type="Gene3D" id="3.40.50.720">
    <property type="entry name" value="NAD(P)-binding Rossmann-like Domain"/>
    <property type="match status" value="2"/>
</dbReference>
<evidence type="ECO:0000313" key="8">
    <source>
        <dbReference type="Proteomes" id="UP000244224"/>
    </source>
</evidence>
<dbReference type="GO" id="GO:0030267">
    <property type="term" value="F:glyoxylate reductase (NADPH) activity"/>
    <property type="evidence" value="ECO:0007669"/>
    <property type="project" value="TreeGrafter"/>
</dbReference>
<dbReference type="EMBL" id="QBKP01000025">
    <property type="protein sequence ID" value="PTX42782.1"/>
    <property type="molecule type" value="Genomic_DNA"/>
</dbReference>
<comment type="caution">
    <text evidence="7">The sequence shown here is derived from an EMBL/GenBank/DDBJ whole genome shotgun (WGS) entry which is preliminary data.</text>
</comment>
<feature type="domain" description="D-isomer specific 2-hydroxyacid dehydrogenase NAD-binding" evidence="6">
    <location>
        <begin position="115"/>
        <end position="295"/>
    </location>
</feature>
<dbReference type="InterPro" id="IPR006140">
    <property type="entry name" value="D-isomer_DH_NAD-bd"/>
</dbReference>
<organism evidence="7 8">
    <name type="scientific">Gemmobacter caeni</name>
    <dbReference type="NCBI Taxonomy" id="589035"/>
    <lineage>
        <taxon>Bacteria</taxon>
        <taxon>Pseudomonadati</taxon>
        <taxon>Pseudomonadota</taxon>
        <taxon>Alphaproteobacteria</taxon>
        <taxon>Rhodobacterales</taxon>
        <taxon>Paracoccaceae</taxon>
        <taxon>Gemmobacter</taxon>
    </lineage>
</organism>
<protein>
    <submittedName>
        <fullName evidence="7">Lactate dehydrogenase-like 2-hydroxyacid dehydrogenase</fullName>
    </submittedName>
</protein>
<dbReference type="CDD" id="cd05301">
    <property type="entry name" value="GDH"/>
    <property type="match status" value="1"/>
</dbReference>
<dbReference type="InterPro" id="IPR036291">
    <property type="entry name" value="NAD(P)-bd_dom_sf"/>
</dbReference>
<dbReference type="Proteomes" id="UP000244224">
    <property type="component" value="Unassembled WGS sequence"/>
</dbReference>
<keyword evidence="2 4" id="KW-0560">Oxidoreductase</keyword>
<keyword evidence="8" id="KW-1185">Reference proteome</keyword>
<dbReference type="FunFam" id="3.40.50.720:FF:000203">
    <property type="entry name" value="D-3-phosphoglycerate dehydrogenase (SerA)"/>
    <property type="match status" value="1"/>
</dbReference>
<evidence type="ECO:0000256" key="2">
    <source>
        <dbReference type="ARBA" id="ARBA00023002"/>
    </source>
</evidence>
<reference evidence="7 8" key="1">
    <citation type="submission" date="2018-04" db="EMBL/GenBank/DDBJ databases">
        <title>Genomic Encyclopedia of Archaeal and Bacterial Type Strains, Phase II (KMG-II): from individual species to whole genera.</title>
        <authorList>
            <person name="Goeker M."/>
        </authorList>
    </citation>
    <scope>NUCLEOTIDE SEQUENCE [LARGE SCALE GENOMIC DNA]</scope>
    <source>
        <strain evidence="7 8">DSM 21823</strain>
    </source>
</reference>
<gene>
    <name evidence="7" type="ORF">C8N34_1253</name>
</gene>
<evidence type="ECO:0000259" key="6">
    <source>
        <dbReference type="Pfam" id="PF02826"/>
    </source>
</evidence>
<dbReference type="PANTHER" id="PTHR10996:SF283">
    <property type="entry name" value="GLYOXYLATE_HYDROXYPYRUVATE REDUCTASE B"/>
    <property type="match status" value="1"/>
</dbReference>
<comment type="similarity">
    <text evidence="1 4">Belongs to the D-isomer specific 2-hydroxyacid dehydrogenase family.</text>
</comment>
<evidence type="ECO:0000313" key="7">
    <source>
        <dbReference type="EMBL" id="PTX42782.1"/>
    </source>
</evidence>
<dbReference type="PANTHER" id="PTHR10996">
    <property type="entry name" value="2-HYDROXYACID DEHYDROGENASE-RELATED"/>
    <property type="match status" value="1"/>
</dbReference>
<evidence type="ECO:0000256" key="4">
    <source>
        <dbReference type="RuleBase" id="RU003719"/>
    </source>
</evidence>
<dbReference type="PROSITE" id="PS00670">
    <property type="entry name" value="D_2_HYDROXYACID_DH_2"/>
    <property type="match status" value="1"/>
</dbReference>
<dbReference type="GO" id="GO:0051287">
    <property type="term" value="F:NAD binding"/>
    <property type="evidence" value="ECO:0007669"/>
    <property type="project" value="InterPro"/>
</dbReference>
<dbReference type="Pfam" id="PF02826">
    <property type="entry name" value="2-Hacid_dh_C"/>
    <property type="match status" value="1"/>
</dbReference>
<evidence type="ECO:0000256" key="3">
    <source>
        <dbReference type="ARBA" id="ARBA00023027"/>
    </source>
</evidence>
<dbReference type="GO" id="GO:0005829">
    <property type="term" value="C:cytosol"/>
    <property type="evidence" value="ECO:0007669"/>
    <property type="project" value="TreeGrafter"/>
</dbReference>
<dbReference type="SUPFAM" id="SSF51735">
    <property type="entry name" value="NAD(P)-binding Rossmann-fold domains"/>
    <property type="match status" value="1"/>
</dbReference>
<sequence>MRDNVVTRPRVLLTRRWPAEVETRLSARYQVTLNEADVAMSTSEIRRAMLEYDAVCPTVSDRLDVSAFPDRPRARILGNFGVGVNHIDLAAAQAADIAVTNTPGVLTDATADLTIGLILMLTRRLAEGERELRQGRWQGWRPTHMMGMALSGRTLGILGMGRIGRAVAQRAQAAFGMKIAYFSRTPLRETELEGLSALACDSVEALIDASDIISLHCPGGGANRHLIDAGRLRRMGPSRYLINTARGDIIDQAALTDALQRRAIGGAGLDVFENEPDIPATLLNAPNAVLLPHLGSATRETRAAMGMMVADSLDAFFDGTELVNRVA</sequence>
<name>A0A2T6AG46_9RHOB</name>